<dbReference type="EMBL" id="CP031264">
    <property type="protein sequence ID" value="AXI81649.1"/>
    <property type="molecule type" value="Genomic_DNA"/>
</dbReference>
<proteinExistence type="predicted"/>
<organism evidence="3 4">
    <name type="scientific">Peterkaempfera bronchialis</name>
    <dbReference type="NCBI Taxonomy" id="2126346"/>
    <lineage>
        <taxon>Bacteria</taxon>
        <taxon>Bacillati</taxon>
        <taxon>Actinomycetota</taxon>
        <taxon>Actinomycetes</taxon>
        <taxon>Kitasatosporales</taxon>
        <taxon>Streptomycetaceae</taxon>
        <taxon>Peterkaempfera</taxon>
    </lineage>
</organism>
<dbReference type="Pfam" id="PF03807">
    <property type="entry name" value="F420_oxidored"/>
    <property type="match status" value="1"/>
</dbReference>
<dbReference type="SUPFAM" id="SSF51735">
    <property type="entry name" value="NAD(P)-binding Rossmann-fold domains"/>
    <property type="match status" value="1"/>
</dbReference>
<dbReference type="InterPro" id="IPR028939">
    <property type="entry name" value="P5C_Rdtase_cat_N"/>
</dbReference>
<dbReference type="GO" id="GO:0016491">
    <property type="term" value="F:oxidoreductase activity"/>
    <property type="evidence" value="ECO:0007669"/>
    <property type="project" value="UniProtKB-KW"/>
</dbReference>
<keyword evidence="1" id="KW-0560">Oxidoreductase</keyword>
<protein>
    <submittedName>
        <fullName evidence="3">NADP oxidoreductase</fullName>
    </submittedName>
</protein>
<feature type="domain" description="Pyrroline-5-carboxylate reductase catalytic N-terminal" evidence="2">
    <location>
        <begin position="2"/>
        <end position="98"/>
    </location>
</feature>
<reference evidence="4" key="1">
    <citation type="submission" date="2018-07" db="EMBL/GenBank/DDBJ databases">
        <title>Streptacidiphilus bronchialis DSM 106435 chromosome.</title>
        <authorList>
            <person name="Batra D."/>
            <person name="Gulvik C.A."/>
        </authorList>
    </citation>
    <scope>NUCLEOTIDE SEQUENCE [LARGE SCALE GENOMIC DNA]</scope>
    <source>
        <strain evidence="4">DSM 106435</strain>
    </source>
</reference>
<keyword evidence="4" id="KW-1185">Reference proteome</keyword>
<accession>A0A345T6P4</accession>
<dbReference type="RefSeq" id="WP_111494870.1">
    <property type="nucleotide sequence ID" value="NZ_CP031264.1"/>
</dbReference>
<gene>
    <name evidence="3" type="ORF">C7M71_024800</name>
</gene>
<name>A0A345T6P4_9ACTN</name>
<dbReference type="InterPro" id="IPR051267">
    <property type="entry name" value="STEAP_metalloreductase"/>
</dbReference>
<evidence type="ECO:0000313" key="4">
    <source>
        <dbReference type="Proteomes" id="UP000249340"/>
    </source>
</evidence>
<dbReference type="OrthoDB" id="3194817at2"/>
<dbReference type="KEGG" id="stri:C7M71_024800"/>
<sequence length="219" mass="22647">MRIAILGTGAVCRVLLPAFARLGHEVVVGTRDPAATAAANPDLIRAAARHTGAAPVPFAQAAAGADLVVNAISGPFAVQALTPLAEVLRGVVLMDVSSPFDFTAEDAVLDPANTDSLGERLQRALPDTPVVKTLNTLAAVVMTAPGLVGGGDHSVFVSGDDPRAKAVVTGLLEALGWRDVIDLGGIRTARSTEMMLQAWLDLSRALSTDFFGFKIVRSG</sequence>
<dbReference type="AlphaFoldDB" id="A0A345T6P4"/>
<evidence type="ECO:0000259" key="2">
    <source>
        <dbReference type="Pfam" id="PF03807"/>
    </source>
</evidence>
<dbReference type="Gene3D" id="3.40.50.720">
    <property type="entry name" value="NAD(P)-binding Rossmann-like Domain"/>
    <property type="match status" value="1"/>
</dbReference>
<dbReference type="InterPro" id="IPR036291">
    <property type="entry name" value="NAD(P)-bd_dom_sf"/>
</dbReference>
<evidence type="ECO:0000256" key="1">
    <source>
        <dbReference type="ARBA" id="ARBA00023002"/>
    </source>
</evidence>
<dbReference type="Proteomes" id="UP000249340">
    <property type="component" value="Chromosome"/>
</dbReference>
<evidence type="ECO:0000313" key="3">
    <source>
        <dbReference type="EMBL" id="AXI81649.1"/>
    </source>
</evidence>
<dbReference type="PANTHER" id="PTHR14239">
    <property type="entry name" value="DUDULIN-RELATED"/>
    <property type="match status" value="1"/>
</dbReference>